<feature type="region of interest" description="Disordered" evidence="1">
    <location>
        <begin position="127"/>
        <end position="214"/>
    </location>
</feature>
<organism evidence="2 3">
    <name type="scientific">Friedmanniomyces simplex</name>
    <dbReference type="NCBI Taxonomy" id="329884"/>
    <lineage>
        <taxon>Eukaryota</taxon>
        <taxon>Fungi</taxon>
        <taxon>Dikarya</taxon>
        <taxon>Ascomycota</taxon>
        <taxon>Pezizomycotina</taxon>
        <taxon>Dothideomycetes</taxon>
        <taxon>Dothideomycetidae</taxon>
        <taxon>Mycosphaerellales</taxon>
        <taxon>Teratosphaeriaceae</taxon>
        <taxon>Friedmanniomyces</taxon>
    </lineage>
</organism>
<dbReference type="EMBL" id="NAJQ01000094">
    <property type="protein sequence ID" value="TKA79245.1"/>
    <property type="molecule type" value="Genomic_DNA"/>
</dbReference>
<name>A0A4U0XVV2_9PEZI</name>
<dbReference type="Proteomes" id="UP000309340">
    <property type="component" value="Unassembled WGS sequence"/>
</dbReference>
<dbReference type="STRING" id="329884.A0A4U0XVV2"/>
<feature type="compositionally biased region" description="Polar residues" evidence="1">
    <location>
        <begin position="511"/>
        <end position="524"/>
    </location>
</feature>
<feature type="compositionally biased region" description="Basic and acidic residues" evidence="1">
    <location>
        <begin position="10"/>
        <end position="37"/>
    </location>
</feature>
<reference evidence="2 3" key="1">
    <citation type="submission" date="2017-03" db="EMBL/GenBank/DDBJ databases">
        <title>Genomes of endolithic fungi from Antarctica.</title>
        <authorList>
            <person name="Coleine C."/>
            <person name="Masonjones S."/>
            <person name="Stajich J.E."/>
        </authorList>
    </citation>
    <scope>NUCLEOTIDE SEQUENCE [LARGE SCALE GENOMIC DNA]</scope>
    <source>
        <strain evidence="2 3">CCFEE 5184</strain>
    </source>
</reference>
<feature type="compositionally biased region" description="Polar residues" evidence="1">
    <location>
        <begin position="390"/>
        <end position="400"/>
    </location>
</feature>
<feature type="region of interest" description="Disordered" evidence="1">
    <location>
        <begin position="253"/>
        <end position="275"/>
    </location>
</feature>
<feature type="compositionally biased region" description="Polar residues" evidence="1">
    <location>
        <begin position="196"/>
        <end position="214"/>
    </location>
</feature>
<dbReference type="OrthoDB" id="3946749at2759"/>
<feature type="region of interest" description="Disordered" evidence="1">
    <location>
        <begin position="390"/>
        <end position="431"/>
    </location>
</feature>
<protein>
    <submittedName>
        <fullName evidence="2">Uncharacterized protein</fullName>
    </submittedName>
</protein>
<dbReference type="Pfam" id="PF12396">
    <property type="entry name" value="DUF3659"/>
    <property type="match status" value="1"/>
</dbReference>
<comment type="caution">
    <text evidence="2">The sequence shown here is derived from an EMBL/GenBank/DDBJ whole genome shotgun (WGS) entry which is preliminary data.</text>
</comment>
<proteinExistence type="predicted"/>
<evidence type="ECO:0000256" key="1">
    <source>
        <dbReference type="SAM" id="MobiDB-lite"/>
    </source>
</evidence>
<feature type="compositionally biased region" description="Polar residues" evidence="1">
    <location>
        <begin position="411"/>
        <end position="431"/>
    </location>
</feature>
<sequence>MSIFKRKPKGEKIEKDEKGAAGKGEKGSKEDTKKQAVGEKAPQQPYKPTHAASNAVRKAPTVNGGKLSLEVPVYAHGGVTFHQPPATSVTQPFSHAGMRRVVTGTNPLPPYRGFSGAFNVQQNNSAEVFTTDPDPPPLPTSSTSEHSQSTPRNGPACQNSGYFSQRRDNAPGFDSPMLGNPKMAMATRHRGDVNPHTISDSGYGSTAHSRAPSEQMNTYELAKLHLPRDSSGFLPELSLSEELARDPAVSEASFGADEVGGQRATTPKQPDSILRNGKGYFSQLGRSNDSSKVKSCGSRRTTLKQTRFEQEPEILDEEAEIIGELIERDIMDCVRQRCNGYGDVLDDYGRVVGRVQPMEHMLDSPILRVASPGPSPAPVIPQQNYFASQVQQLPPRSHTPSGKRPTRRESTASQREVFTPACQRQSQNHQASMAWELRDHLANANTQSRQVVAPAEYPDNATAVELDAWGTQSEDDEEEEEEVTPIFDYSEVFMPVPSVPPRTRATADATPPQSATDITTNFRTRINDRAGHFTGTPSTI</sequence>
<evidence type="ECO:0000313" key="3">
    <source>
        <dbReference type="Proteomes" id="UP000309340"/>
    </source>
</evidence>
<dbReference type="AlphaFoldDB" id="A0A4U0XVV2"/>
<feature type="region of interest" description="Disordered" evidence="1">
    <location>
        <begin position="1"/>
        <end position="60"/>
    </location>
</feature>
<keyword evidence="3" id="KW-1185">Reference proteome</keyword>
<evidence type="ECO:0000313" key="2">
    <source>
        <dbReference type="EMBL" id="TKA79245.1"/>
    </source>
</evidence>
<gene>
    <name evidence="2" type="ORF">B0A55_06267</name>
</gene>
<feature type="region of interest" description="Disordered" evidence="1">
    <location>
        <begin position="497"/>
        <end position="540"/>
    </location>
</feature>
<accession>A0A4U0XVV2</accession>
<feature type="compositionally biased region" description="Polar residues" evidence="1">
    <location>
        <begin position="145"/>
        <end position="163"/>
    </location>
</feature>
<dbReference type="InterPro" id="IPR022124">
    <property type="entry name" value="DUF3659"/>
</dbReference>